<evidence type="ECO:0000256" key="2">
    <source>
        <dbReference type="ARBA" id="ARBA00023008"/>
    </source>
</evidence>
<accession>A0A0D3GLA8</accession>
<dbReference type="PANTHER" id="PTHR33021:SF552">
    <property type="entry name" value="OS07G0105000 PROTEIN"/>
    <property type="match status" value="1"/>
</dbReference>
<keyword evidence="5" id="KW-0812">Transmembrane</keyword>
<evidence type="ECO:0000256" key="3">
    <source>
        <dbReference type="ARBA" id="ARBA00023180"/>
    </source>
</evidence>
<keyword evidence="9" id="KW-1185">Reference proteome</keyword>
<feature type="domain" description="Phytocyanin" evidence="7">
    <location>
        <begin position="32"/>
        <end position="130"/>
    </location>
</feature>
<dbReference type="PROSITE" id="PS51485">
    <property type="entry name" value="PHYTOCYANIN"/>
    <property type="match status" value="1"/>
</dbReference>
<evidence type="ECO:0000256" key="6">
    <source>
        <dbReference type="SAM" id="SignalP"/>
    </source>
</evidence>
<feature type="signal peptide" evidence="6">
    <location>
        <begin position="1"/>
        <end position="31"/>
    </location>
</feature>
<keyword evidence="1" id="KW-0479">Metal-binding</keyword>
<keyword evidence="2" id="KW-0186">Copper</keyword>
<keyword evidence="3" id="KW-0325">Glycoprotein</keyword>
<protein>
    <recommendedName>
        <fullName evidence="7">Phytocyanin domain-containing protein</fullName>
    </recommendedName>
</protein>
<dbReference type="HOGENOM" id="CLU_058719_2_3_1"/>
<dbReference type="Pfam" id="PF02298">
    <property type="entry name" value="Cu_bind_like"/>
    <property type="match status" value="1"/>
</dbReference>
<dbReference type="Gramene" id="OBART07G00310.1">
    <property type="protein sequence ID" value="OBART07G00310.1"/>
    <property type="gene ID" value="OBART07G00310"/>
</dbReference>
<evidence type="ECO:0000313" key="8">
    <source>
        <dbReference type="EnsemblPlants" id="OBART07G00310.1"/>
    </source>
</evidence>
<dbReference type="eggNOG" id="ENOG502RZRN">
    <property type="taxonomic scope" value="Eukaryota"/>
</dbReference>
<dbReference type="FunFam" id="2.60.40.420:FF:000003">
    <property type="entry name" value="Blue copper"/>
    <property type="match status" value="1"/>
</dbReference>
<dbReference type="InterPro" id="IPR039391">
    <property type="entry name" value="Phytocyanin-like"/>
</dbReference>
<dbReference type="AlphaFoldDB" id="A0A0D3GLA8"/>
<dbReference type="GO" id="GO:0005886">
    <property type="term" value="C:plasma membrane"/>
    <property type="evidence" value="ECO:0007669"/>
    <property type="project" value="TreeGrafter"/>
</dbReference>
<dbReference type="CDD" id="cd04216">
    <property type="entry name" value="Phytocyanin"/>
    <property type="match status" value="1"/>
</dbReference>
<feature type="region of interest" description="Disordered" evidence="4">
    <location>
        <begin position="137"/>
        <end position="172"/>
    </location>
</feature>
<proteinExistence type="predicted"/>
<keyword evidence="6" id="KW-0732">Signal</keyword>
<evidence type="ECO:0000259" key="7">
    <source>
        <dbReference type="PROSITE" id="PS51485"/>
    </source>
</evidence>
<dbReference type="Proteomes" id="UP000026960">
    <property type="component" value="Chromosome 7"/>
</dbReference>
<keyword evidence="5" id="KW-1133">Transmembrane helix</keyword>
<feature type="transmembrane region" description="Helical" evidence="5">
    <location>
        <begin position="182"/>
        <end position="200"/>
    </location>
</feature>
<dbReference type="InterPro" id="IPR003245">
    <property type="entry name" value="Phytocyanin_dom"/>
</dbReference>
<evidence type="ECO:0000256" key="1">
    <source>
        <dbReference type="ARBA" id="ARBA00022723"/>
    </source>
</evidence>
<dbReference type="GO" id="GO:0009055">
    <property type="term" value="F:electron transfer activity"/>
    <property type="evidence" value="ECO:0007669"/>
    <property type="project" value="InterPro"/>
</dbReference>
<evidence type="ECO:0000256" key="4">
    <source>
        <dbReference type="SAM" id="MobiDB-lite"/>
    </source>
</evidence>
<dbReference type="PROSITE" id="PS00196">
    <property type="entry name" value="COPPER_BLUE"/>
    <property type="match status" value="1"/>
</dbReference>
<dbReference type="SUPFAM" id="SSF49503">
    <property type="entry name" value="Cupredoxins"/>
    <property type="match status" value="1"/>
</dbReference>
<organism evidence="8">
    <name type="scientific">Oryza barthii</name>
    <dbReference type="NCBI Taxonomy" id="65489"/>
    <lineage>
        <taxon>Eukaryota</taxon>
        <taxon>Viridiplantae</taxon>
        <taxon>Streptophyta</taxon>
        <taxon>Embryophyta</taxon>
        <taxon>Tracheophyta</taxon>
        <taxon>Spermatophyta</taxon>
        <taxon>Magnoliopsida</taxon>
        <taxon>Liliopsida</taxon>
        <taxon>Poales</taxon>
        <taxon>Poaceae</taxon>
        <taxon>BOP clade</taxon>
        <taxon>Oryzoideae</taxon>
        <taxon>Oryzeae</taxon>
        <taxon>Oryzinae</taxon>
        <taxon>Oryza</taxon>
    </lineage>
</organism>
<reference evidence="8" key="1">
    <citation type="journal article" date="2009" name="Rice">
        <title>De Novo Next Generation Sequencing of Plant Genomes.</title>
        <authorList>
            <person name="Rounsley S."/>
            <person name="Marri P.R."/>
            <person name="Yu Y."/>
            <person name="He R."/>
            <person name="Sisneros N."/>
            <person name="Goicoechea J.L."/>
            <person name="Lee S.J."/>
            <person name="Angelova A."/>
            <person name="Kudrna D."/>
            <person name="Luo M."/>
            <person name="Affourtit J."/>
            <person name="Desany B."/>
            <person name="Knight J."/>
            <person name="Niazi F."/>
            <person name="Egholm M."/>
            <person name="Wing R.A."/>
        </authorList>
    </citation>
    <scope>NUCLEOTIDE SEQUENCE [LARGE SCALE GENOMIC DNA]</scope>
    <source>
        <strain evidence="8">cv. IRGC 105608</strain>
    </source>
</reference>
<keyword evidence="5" id="KW-0472">Membrane</keyword>
<evidence type="ECO:0000256" key="5">
    <source>
        <dbReference type="SAM" id="Phobius"/>
    </source>
</evidence>
<dbReference type="Gene3D" id="2.60.40.420">
    <property type="entry name" value="Cupredoxins - blue copper proteins"/>
    <property type="match status" value="1"/>
</dbReference>
<dbReference type="EnsemblPlants" id="OBART07G00310.1">
    <property type="protein sequence ID" value="OBART07G00310.1"/>
    <property type="gene ID" value="OBART07G00310"/>
</dbReference>
<feature type="chain" id="PRO_5002272653" description="Phytocyanin domain-containing protein" evidence="6">
    <location>
        <begin position="32"/>
        <end position="201"/>
    </location>
</feature>
<dbReference type="SMR" id="A0A0D3GLA8"/>
<name>A0A0D3GLA8_9ORYZ</name>
<dbReference type="PaxDb" id="65489-OBART07G00310.1"/>
<dbReference type="InterPro" id="IPR028871">
    <property type="entry name" value="BlueCu_1_BS"/>
</dbReference>
<reference evidence="8" key="2">
    <citation type="submission" date="2015-03" db="UniProtKB">
        <authorList>
            <consortium name="EnsemblPlants"/>
        </authorList>
    </citation>
    <scope>IDENTIFICATION</scope>
</reference>
<sequence>MAISRLMVTKKQQAALLAVVAVAALAQVAAAAVHPVGGNGAWDTTGNYNAWSVSQKFSQGDSILFTYPSSHDVVEVPKASYDACSPANALASYTGGSTTVKLDAPGKHYFICGVPGHCAAGMKLEVTVAAATATKPRHKKGAAPAAAPAMPPAVSSPTEEMPAVTSPTGSPAPSSASAASTIAINVAATLAAGMALAFLAM</sequence>
<dbReference type="InterPro" id="IPR008972">
    <property type="entry name" value="Cupredoxin"/>
</dbReference>
<feature type="compositionally biased region" description="Low complexity" evidence="4">
    <location>
        <begin position="162"/>
        <end position="172"/>
    </location>
</feature>
<dbReference type="PANTHER" id="PTHR33021">
    <property type="entry name" value="BLUE COPPER PROTEIN"/>
    <property type="match status" value="1"/>
</dbReference>
<dbReference type="GO" id="GO:0046872">
    <property type="term" value="F:metal ion binding"/>
    <property type="evidence" value="ECO:0007669"/>
    <property type="project" value="UniProtKB-KW"/>
</dbReference>
<evidence type="ECO:0000313" key="9">
    <source>
        <dbReference type="Proteomes" id="UP000026960"/>
    </source>
</evidence>